<keyword evidence="3" id="KW-0963">Cytoplasm</keyword>
<feature type="domain" description="TROVE" evidence="7">
    <location>
        <begin position="20"/>
        <end position="349"/>
    </location>
</feature>
<organism evidence="8 9">
    <name type="scientific">Pelagicoccus enzymogenes</name>
    <dbReference type="NCBI Taxonomy" id="2773457"/>
    <lineage>
        <taxon>Bacteria</taxon>
        <taxon>Pseudomonadati</taxon>
        <taxon>Verrucomicrobiota</taxon>
        <taxon>Opitutia</taxon>
        <taxon>Puniceicoccales</taxon>
        <taxon>Pelagicoccaceae</taxon>
        <taxon>Pelagicoccus</taxon>
    </lineage>
</organism>
<dbReference type="InterPro" id="IPR008858">
    <property type="entry name" value="TROVE_dom"/>
</dbReference>
<evidence type="ECO:0000256" key="3">
    <source>
        <dbReference type="ARBA" id="ARBA00022490"/>
    </source>
</evidence>
<dbReference type="GO" id="GO:0005737">
    <property type="term" value="C:cytoplasm"/>
    <property type="evidence" value="ECO:0007669"/>
    <property type="project" value="UniProtKB-SubCell"/>
</dbReference>
<evidence type="ECO:0000313" key="9">
    <source>
        <dbReference type="Proteomes" id="UP000622317"/>
    </source>
</evidence>
<dbReference type="PROSITE" id="PS50988">
    <property type="entry name" value="TROVE"/>
    <property type="match status" value="1"/>
</dbReference>
<reference evidence="8" key="1">
    <citation type="submission" date="2020-09" db="EMBL/GenBank/DDBJ databases">
        <title>Pelagicoccus enzymogenes sp. nov. with an EPS production, isolated from marine sediment.</title>
        <authorList>
            <person name="Feng X."/>
        </authorList>
    </citation>
    <scope>NUCLEOTIDE SEQUENCE</scope>
    <source>
        <strain evidence="8">NFK12</strain>
    </source>
</reference>
<sequence length="543" mass="60268">MANKTLFTSKRGSRVPAANARNEQGAVAYQRSATQALAQYVATGCLNGTFYASADEQLDRVVELCKAVDAGFIARLAVYARRSAYMKDMPALLCAVLSTRDAELFDRVAFEVLDNAKMVRVFVQIMRSGAVGRKSLGTRPKRFVQEWLYKLSDEQLFRSSVGQNPSISDVIKMVHPRPRDANRAALYAYLIGKDYDAEALPSLVAEYEAFKDRALNGPNPPALKKALRMLRKSKGFDFDANVPDVPFQMLTALPLGLREWASIAKNASWQMTRMNLNTFQRHGLFEHPDLVNRVANRLRNPERIKKARVFPYQLLAAYMNAEASLPQAIKNALQDALEIAVENVPSIEGKVVLCPDSSGSMQSPVTGHRRGSTTAVKCVDVAALVAAAFLRKNQDAQVLPFMEKVRNVELNPRDSVMTNAKTLSSLGWGGTNCSAPLKWLNDRREAPDLVVFISDNESWVNSGPSRQGTAMMQEWEVLKRRNAKAKLVCIDIQPYSTAQATSRRDILNVGGFSDSVFSAIADFARHPIDGDYWVSKIEDVQIP</sequence>
<evidence type="ECO:0000256" key="2">
    <source>
        <dbReference type="ARBA" id="ARBA00007814"/>
    </source>
</evidence>
<keyword evidence="5" id="KW-0694">RNA-binding</keyword>
<comment type="similarity">
    <text evidence="2">Belongs to the Ro 60 kDa family.</text>
</comment>
<dbReference type="InterPro" id="IPR040322">
    <property type="entry name" value="TROVE2"/>
</dbReference>
<dbReference type="GO" id="GO:1990904">
    <property type="term" value="C:ribonucleoprotein complex"/>
    <property type="evidence" value="ECO:0007669"/>
    <property type="project" value="UniProtKB-KW"/>
</dbReference>
<comment type="caution">
    <text evidence="8">The sequence shown here is derived from an EMBL/GenBank/DDBJ whole genome shotgun (WGS) entry which is preliminary data.</text>
</comment>
<dbReference type="InterPro" id="IPR037214">
    <property type="entry name" value="TROVE_dom_sf"/>
</dbReference>
<dbReference type="PANTHER" id="PTHR14202">
    <property type="entry name" value="60 KDA RIBONUCLEOPROTEIN SSA/RO"/>
    <property type="match status" value="1"/>
</dbReference>
<dbReference type="SUPFAM" id="SSF140864">
    <property type="entry name" value="TROVE domain-like"/>
    <property type="match status" value="1"/>
</dbReference>
<gene>
    <name evidence="8" type="ORF">IEN85_15340</name>
</gene>
<keyword evidence="6" id="KW-0687">Ribonucleoprotein</keyword>
<dbReference type="PANTHER" id="PTHR14202:SF0">
    <property type="entry name" value="RNA-BINDING PROTEIN RO60"/>
    <property type="match status" value="1"/>
</dbReference>
<dbReference type="RefSeq" id="WP_191617979.1">
    <property type="nucleotide sequence ID" value="NZ_JACYFG010000038.1"/>
</dbReference>
<accession>A0A927F9B5</accession>
<dbReference type="Proteomes" id="UP000622317">
    <property type="component" value="Unassembled WGS sequence"/>
</dbReference>
<name>A0A927F9B5_9BACT</name>
<keyword evidence="9" id="KW-1185">Reference proteome</keyword>
<evidence type="ECO:0000313" key="8">
    <source>
        <dbReference type="EMBL" id="MBD5780872.1"/>
    </source>
</evidence>
<dbReference type="GO" id="GO:0003723">
    <property type="term" value="F:RNA binding"/>
    <property type="evidence" value="ECO:0007669"/>
    <property type="project" value="UniProtKB-KW"/>
</dbReference>
<dbReference type="InterPro" id="IPR036465">
    <property type="entry name" value="vWFA_dom_sf"/>
</dbReference>
<dbReference type="SUPFAM" id="SSF53300">
    <property type="entry name" value="vWA-like"/>
    <property type="match status" value="1"/>
</dbReference>
<proteinExistence type="inferred from homology"/>
<evidence type="ECO:0000256" key="1">
    <source>
        <dbReference type="ARBA" id="ARBA00004496"/>
    </source>
</evidence>
<evidence type="ECO:0000256" key="6">
    <source>
        <dbReference type="ARBA" id="ARBA00023274"/>
    </source>
</evidence>
<evidence type="ECO:0000259" key="7">
    <source>
        <dbReference type="PROSITE" id="PS50988"/>
    </source>
</evidence>
<protein>
    <submittedName>
        <fullName evidence="8">TROVE domain-containing protein</fullName>
    </submittedName>
</protein>
<dbReference type="Gene3D" id="3.40.50.410">
    <property type="entry name" value="von Willebrand factor, type A domain"/>
    <property type="match status" value="1"/>
</dbReference>
<keyword evidence="4" id="KW-0479">Metal-binding</keyword>
<dbReference type="GO" id="GO:0046872">
    <property type="term" value="F:metal ion binding"/>
    <property type="evidence" value="ECO:0007669"/>
    <property type="project" value="UniProtKB-KW"/>
</dbReference>
<evidence type="ECO:0000256" key="5">
    <source>
        <dbReference type="ARBA" id="ARBA00022884"/>
    </source>
</evidence>
<dbReference type="AlphaFoldDB" id="A0A927F9B5"/>
<comment type="subcellular location">
    <subcellularLocation>
        <location evidence="1">Cytoplasm</location>
    </subcellularLocation>
</comment>
<dbReference type="InterPro" id="IPR056800">
    <property type="entry name" value="vWA_Ro60"/>
</dbReference>
<evidence type="ECO:0000256" key="4">
    <source>
        <dbReference type="ARBA" id="ARBA00022723"/>
    </source>
</evidence>
<dbReference type="Pfam" id="PF25045">
    <property type="entry name" value="vWA_Ro60"/>
    <property type="match status" value="1"/>
</dbReference>
<dbReference type="EMBL" id="JACYFG010000038">
    <property type="protein sequence ID" value="MBD5780872.1"/>
    <property type="molecule type" value="Genomic_DNA"/>
</dbReference>